<accession>A0A7X5UYY0</accession>
<dbReference type="Proteomes" id="UP000564677">
    <property type="component" value="Unassembled WGS sequence"/>
</dbReference>
<comment type="caution">
    <text evidence="1">The sequence shown here is derived from an EMBL/GenBank/DDBJ whole genome shotgun (WGS) entry which is preliminary data.</text>
</comment>
<dbReference type="AlphaFoldDB" id="A0A7X5UYY0"/>
<sequence>MTALLTVLLFAAAFAVAGWTIFSSVAAALPRIRELTGRNIARPLPGPAQARVTLRYPAPARRPAAFPLRAAA</sequence>
<dbReference type="EMBL" id="JAASQV010000001">
    <property type="protein sequence ID" value="NIJ64778.1"/>
    <property type="molecule type" value="Genomic_DNA"/>
</dbReference>
<keyword evidence="2" id="KW-1185">Reference proteome</keyword>
<evidence type="ECO:0000313" key="2">
    <source>
        <dbReference type="Proteomes" id="UP000564677"/>
    </source>
</evidence>
<gene>
    <name evidence="1" type="ORF">FHR20_001709</name>
</gene>
<name>A0A7X5UYY0_9SPHN</name>
<protein>
    <submittedName>
        <fullName evidence="1">Uncharacterized protein</fullName>
    </submittedName>
</protein>
<organism evidence="1 2">
    <name type="scientific">Sphingomonas leidyi</name>
    <dbReference type="NCBI Taxonomy" id="68569"/>
    <lineage>
        <taxon>Bacteria</taxon>
        <taxon>Pseudomonadati</taxon>
        <taxon>Pseudomonadota</taxon>
        <taxon>Alphaproteobacteria</taxon>
        <taxon>Sphingomonadales</taxon>
        <taxon>Sphingomonadaceae</taxon>
        <taxon>Sphingomonas</taxon>
    </lineage>
</organism>
<proteinExistence type="predicted"/>
<evidence type="ECO:0000313" key="1">
    <source>
        <dbReference type="EMBL" id="NIJ64778.1"/>
    </source>
</evidence>
<reference evidence="1 2" key="1">
    <citation type="submission" date="2020-03" db="EMBL/GenBank/DDBJ databases">
        <title>Genomic Encyclopedia of Type Strains, Phase IV (KMG-IV): sequencing the most valuable type-strain genomes for metagenomic binning, comparative biology and taxonomic classification.</title>
        <authorList>
            <person name="Goeker M."/>
        </authorList>
    </citation>
    <scope>NUCLEOTIDE SEQUENCE [LARGE SCALE GENOMIC DNA]</scope>
    <source>
        <strain evidence="1 2">DSM 4733</strain>
    </source>
</reference>